<proteinExistence type="inferred from homology"/>
<evidence type="ECO:0000259" key="7">
    <source>
        <dbReference type="PROSITE" id="PS50850"/>
    </source>
</evidence>
<dbReference type="InterPro" id="IPR036259">
    <property type="entry name" value="MFS_trans_sf"/>
</dbReference>
<dbReference type="OrthoDB" id="10021397at2759"/>
<evidence type="ECO:0000256" key="5">
    <source>
        <dbReference type="ARBA" id="ARBA00023136"/>
    </source>
</evidence>
<dbReference type="AlphaFoldDB" id="C5MCK7"/>
<dbReference type="VEuPathDB" id="FungiDB:CTRG_03958"/>
<feature type="domain" description="Major facilitator superfamily (MFS) profile" evidence="7">
    <location>
        <begin position="70"/>
        <end position="566"/>
    </location>
</feature>
<feature type="transmembrane region" description="Helical" evidence="6">
    <location>
        <begin position="286"/>
        <end position="309"/>
    </location>
</feature>
<dbReference type="EMBL" id="GG692399">
    <property type="protein sequence ID" value="EER32287.1"/>
    <property type="molecule type" value="Genomic_DNA"/>
</dbReference>
<feature type="transmembrane region" description="Helical" evidence="6">
    <location>
        <begin position="160"/>
        <end position="181"/>
    </location>
</feature>
<feature type="transmembrane region" description="Helical" evidence="6">
    <location>
        <begin position="426"/>
        <end position="445"/>
    </location>
</feature>
<feature type="transmembrane region" description="Helical" evidence="6">
    <location>
        <begin position="67"/>
        <end position="93"/>
    </location>
</feature>
<keyword evidence="9" id="KW-1185">Reference proteome</keyword>
<dbReference type="GeneID" id="8295806"/>
<feature type="transmembrane region" description="Helical" evidence="6">
    <location>
        <begin position="105"/>
        <end position="124"/>
    </location>
</feature>
<evidence type="ECO:0000256" key="6">
    <source>
        <dbReference type="SAM" id="Phobius"/>
    </source>
</evidence>
<feature type="transmembrane region" description="Helical" evidence="6">
    <location>
        <begin position="543"/>
        <end position="561"/>
    </location>
</feature>
<dbReference type="GO" id="GO:0005886">
    <property type="term" value="C:plasma membrane"/>
    <property type="evidence" value="ECO:0007669"/>
    <property type="project" value="TreeGrafter"/>
</dbReference>
<dbReference type="InterPro" id="IPR011701">
    <property type="entry name" value="MFS"/>
</dbReference>
<dbReference type="Proteomes" id="UP000002037">
    <property type="component" value="Unassembled WGS sequence"/>
</dbReference>
<feature type="transmembrane region" description="Helical" evidence="6">
    <location>
        <begin position="223"/>
        <end position="241"/>
    </location>
</feature>
<dbReference type="KEGG" id="ctp:CTRG_03958"/>
<evidence type="ECO:0000256" key="1">
    <source>
        <dbReference type="ARBA" id="ARBA00004141"/>
    </source>
</evidence>
<feature type="transmembrane region" description="Helical" evidence="6">
    <location>
        <begin position="329"/>
        <end position="353"/>
    </location>
</feature>
<evidence type="ECO:0000256" key="4">
    <source>
        <dbReference type="ARBA" id="ARBA00022989"/>
    </source>
</evidence>
<feature type="transmembrane region" description="Helical" evidence="6">
    <location>
        <begin position="396"/>
        <end position="414"/>
    </location>
</feature>
<feature type="transmembrane region" description="Helical" evidence="6">
    <location>
        <begin position="365"/>
        <end position="384"/>
    </location>
</feature>
<dbReference type="Pfam" id="PF07690">
    <property type="entry name" value="MFS_1"/>
    <property type="match status" value="1"/>
</dbReference>
<dbReference type="SUPFAM" id="SSF103473">
    <property type="entry name" value="MFS general substrate transporter"/>
    <property type="match status" value="1"/>
</dbReference>
<comment type="subcellular location">
    <subcellularLocation>
        <location evidence="1">Membrane</location>
        <topology evidence="1">Multi-pass membrane protein</topology>
    </subcellularLocation>
</comment>
<evidence type="ECO:0000256" key="2">
    <source>
        <dbReference type="ARBA" id="ARBA00008335"/>
    </source>
</evidence>
<feature type="transmembrane region" description="Helical" evidence="6">
    <location>
        <begin position="193"/>
        <end position="211"/>
    </location>
</feature>
<dbReference type="PANTHER" id="PTHR23501:SF198">
    <property type="entry name" value="AZOLE RESISTANCE PROTEIN 1-RELATED"/>
    <property type="match status" value="1"/>
</dbReference>
<protein>
    <recommendedName>
        <fullName evidence="7">Major facilitator superfamily (MFS) profile domain-containing protein</fullName>
    </recommendedName>
</protein>
<evidence type="ECO:0000256" key="3">
    <source>
        <dbReference type="ARBA" id="ARBA00022692"/>
    </source>
</evidence>
<keyword evidence="4 6" id="KW-1133">Transmembrane helix</keyword>
<keyword evidence="3 6" id="KW-0812">Transmembrane</keyword>
<dbReference type="PANTHER" id="PTHR23501">
    <property type="entry name" value="MAJOR FACILITATOR SUPERFAMILY"/>
    <property type="match status" value="1"/>
</dbReference>
<name>C5MCK7_CANTT</name>
<evidence type="ECO:0000313" key="9">
    <source>
        <dbReference type="Proteomes" id="UP000002037"/>
    </source>
</evidence>
<dbReference type="HOGENOM" id="CLU_000960_22_1_1"/>
<dbReference type="CDD" id="cd17502">
    <property type="entry name" value="MFS_Azr1_MDR_like"/>
    <property type="match status" value="1"/>
</dbReference>
<evidence type="ECO:0000313" key="8">
    <source>
        <dbReference type="EMBL" id="EER32287.1"/>
    </source>
</evidence>
<comment type="similarity">
    <text evidence="2">Belongs to the major facilitator superfamily.</text>
</comment>
<sequence length="638" mass="69685">MLPTVDKDISKESVSIIERVSSEDFYPSDQANKLEKQSSIQSIHIFRESDAGDGTSKEDHYLQGSQLILCFFALSSALFLFSLDQTIIATILTTVGSKFNSFEEIGWLSSAFMLGMAVFIQPFGKLSIILGRKWTMVVAILIFQGGSLMCALANSMNVLIGGRVMAGIGGAGVNSGVFVIVSEVVPINKRPMALSLLGIIFAIASVLGPLIGGAFTSNVTWRWAFYLNLPIGGVSLAVFIFTFHPPKPKVNIKQELLRFDYLGTFLLISGWVVFLLALTFGTSEFAWNSSAVISCFVIGPVLLIAFGIWNFGFSKNQILATEVIVIPQVLASVVSLSGIFAAYIMIMIYGSIYFQLIKDSSPLGAGLHLLPLVISVSVSILFTGSMTQRLKYLKPYIIVAGVCGVVGCALLTLLEVDSNFGQEIGLFILVGVSMGLTMPPSLLTAQVKAPKTPSGMINTTVFMNFSRSISSAFGAILGDAVYSVSLKKRYKYAIKGLNNPQIIQELEKFDIKHLISSTAEIKSLSPDTQHFVKTQIMYAIRNVFYTTIGFAAISCIAGVFVTNKKLPEEVEIKPKNLEPENKKVQDLSKNEIMVVSEELDTANSDQSEPIQSPQKVKKKVHRDIVEERMLYLLTIGKR</sequence>
<keyword evidence="5 6" id="KW-0472">Membrane</keyword>
<dbReference type="PROSITE" id="PS50850">
    <property type="entry name" value="MFS"/>
    <property type="match status" value="1"/>
</dbReference>
<dbReference type="RefSeq" id="XP_002549661.1">
    <property type="nucleotide sequence ID" value="XM_002549615.1"/>
</dbReference>
<dbReference type="eggNOG" id="KOG0254">
    <property type="taxonomic scope" value="Eukaryota"/>
</dbReference>
<dbReference type="InterPro" id="IPR020846">
    <property type="entry name" value="MFS_dom"/>
</dbReference>
<organism evidence="8 9">
    <name type="scientific">Candida tropicalis (strain ATCC MYA-3404 / T1)</name>
    <name type="common">Yeast</name>
    <dbReference type="NCBI Taxonomy" id="294747"/>
    <lineage>
        <taxon>Eukaryota</taxon>
        <taxon>Fungi</taxon>
        <taxon>Dikarya</taxon>
        <taxon>Ascomycota</taxon>
        <taxon>Saccharomycotina</taxon>
        <taxon>Pichiomycetes</taxon>
        <taxon>Debaryomycetaceae</taxon>
        <taxon>Candida/Lodderomyces clade</taxon>
        <taxon>Candida</taxon>
    </lineage>
</organism>
<feature type="transmembrane region" description="Helical" evidence="6">
    <location>
        <begin position="136"/>
        <end position="154"/>
    </location>
</feature>
<reference evidence="8 9" key="1">
    <citation type="journal article" date="2009" name="Nature">
        <title>Evolution of pathogenicity and sexual reproduction in eight Candida genomes.</title>
        <authorList>
            <person name="Butler G."/>
            <person name="Rasmussen M.D."/>
            <person name="Lin M.F."/>
            <person name="Santos M.A."/>
            <person name="Sakthikumar S."/>
            <person name="Munro C.A."/>
            <person name="Rheinbay E."/>
            <person name="Grabherr M."/>
            <person name="Forche A."/>
            <person name="Reedy J.L."/>
            <person name="Agrafioti I."/>
            <person name="Arnaud M.B."/>
            <person name="Bates S."/>
            <person name="Brown A.J."/>
            <person name="Brunke S."/>
            <person name="Costanzo M.C."/>
            <person name="Fitzpatrick D.A."/>
            <person name="de Groot P.W."/>
            <person name="Harris D."/>
            <person name="Hoyer L.L."/>
            <person name="Hube B."/>
            <person name="Klis F.M."/>
            <person name="Kodira C."/>
            <person name="Lennard N."/>
            <person name="Logue M.E."/>
            <person name="Martin R."/>
            <person name="Neiman A.M."/>
            <person name="Nikolaou E."/>
            <person name="Quail M.A."/>
            <person name="Quinn J."/>
            <person name="Santos M.C."/>
            <person name="Schmitzberger F.F."/>
            <person name="Sherlock G."/>
            <person name="Shah P."/>
            <person name="Silverstein K.A."/>
            <person name="Skrzypek M.S."/>
            <person name="Soll D."/>
            <person name="Staggs R."/>
            <person name="Stansfield I."/>
            <person name="Stumpf M.P."/>
            <person name="Sudbery P.E."/>
            <person name="Srikantha T."/>
            <person name="Zeng Q."/>
            <person name="Berman J."/>
            <person name="Berriman M."/>
            <person name="Heitman J."/>
            <person name="Gow N.A."/>
            <person name="Lorenz M.C."/>
            <person name="Birren B.W."/>
            <person name="Kellis M."/>
            <person name="Cuomo C.A."/>
        </authorList>
    </citation>
    <scope>NUCLEOTIDE SEQUENCE [LARGE SCALE GENOMIC DNA]</scope>
    <source>
        <strain evidence="9">ATCC MYA-3404 / T1</strain>
    </source>
</reference>
<feature type="transmembrane region" description="Helical" evidence="6">
    <location>
        <begin position="261"/>
        <end position="280"/>
    </location>
</feature>
<gene>
    <name evidence="8" type="ORF">CTRG_03958</name>
</gene>
<accession>C5MCK7</accession>
<dbReference type="Gene3D" id="1.20.1250.20">
    <property type="entry name" value="MFS general substrate transporter like domains"/>
    <property type="match status" value="1"/>
</dbReference>
<dbReference type="Gene3D" id="1.20.1720.10">
    <property type="entry name" value="Multidrug resistance protein D"/>
    <property type="match status" value="1"/>
</dbReference>
<dbReference type="GO" id="GO:0022857">
    <property type="term" value="F:transmembrane transporter activity"/>
    <property type="evidence" value="ECO:0007669"/>
    <property type="project" value="InterPro"/>
</dbReference>